<evidence type="ECO:0000313" key="2">
    <source>
        <dbReference type="Proteomes" id="UP001143910"/>
    </source>
</evidence>
<accession>A0ACC1NBB9</accession>
<sequence>MSSKPRKRSHATAEERRADCPFQIIMASTPESREDKDTKAVKRRKSAANGEEDTKKPFFQLSPFEPAGKFRTRESMDIHYHLEPRKKWTEMTRYNSFVLNSNKYLSGEFVFVANDEALERQKAGKISKNHVGPGDFWVARILEIRAADEHHVYARVCWMYSPDELPVATMAGKKTSAGRQPYHGMNELIASNHMDVINVVSVVQPAKVNQWIESDDEEIQDAMYWRQAFDCQTSQLSSINLICQCQTPANPDKTLVGCTNSECGKWMHLECLRDDVLRRIYDRLGTDRPQIAKEPPAIKKEEDDAVKRESPQAPLSPPKMEQEQPEATIAVHGDANTDDAPVKRLDSELLLPPKQGEEDAEPTPPSEPVAQPQQPRVVKPAKGVARRRTRAGGLAAPP</sequence>
<proteinExistence type="predicted"/>
<comment type="caution">
    <text evidence="1">The sequence shown here is derived from an EMBL/GenBank/DDBJ whole genome shotgun (WGS) entry which is preliminary data.</text>
</comment>
<dbReference type="Proteomes" id="UP001143910">
    <property type="component" value="Unassembled WGS sequence"/>
</dbReference>
<reference evidence="1" key="1">
    <citation type="submission" date="2022-08" db="EMBL/GenBank/DDBJ databases">
        <title>Genome Sequence of Lecanicillium fungicola.</title>
        <authorList>
            <person name="Buettner E."/>
        </authorList>
    </citation>
    <scope>NUCLEOTIDE SEQUENCE</scope>
    <source>
        <strain evidence="1">Babe33</strain>
    </source>
</reference>
<organism evidence="1 2">
    <name type="scientific">Zarea fungicola</name>
    <dbReference type="NCBI Taxonomy" id="93591"/>
    <lineage>
        <taxon>Eukaryota</taxon>
        <taxon>Fungi</taxon>
        <taxon>Dikarya</taxon>
        <taxon>Ascomycota</taxon>
        <taxon>Pezizomycotina</taxon>
        <taxon>Sordariomycetes</taxon>
        <taxon>Hypocreomycetidae</taxon>
        <taxon>Hypocreales</taxon>
        <taxon>Cordycipitaceae</taxon>
        <taxon>Zarea</taxon>
    </lineage>
</organism>
<keyword evidence="2" id="KW-1185">Reference proteome</keyword>
<name>A0ACC1NBB9_9HYPO</name>
<protein>
    <submittedName>
        <fullName evidence="1">Uncharacterized protein</fullName>
    </submittedName>
</protein>
<gene>
    <name evidence="1" type="ORF">NQ176_g4994</name>
</gene>
<evidence type="ECO:0000313" key="1">
    <source>
        <dbReference type="EMBL" id="KAJ2976364.1"/>
    </source>
</evidence>
<dbReference type="EMBL" id="JANJQO010000593">
    <property type="protein sequence ID" value="KAJ2976364.1"/>
    <property type="molecule type" value="Genomic_DNA"/>
</dbReference>